<feature type="signal peptide" evidence="2">
    <location>
        <begin position="1"/>
        <end position="21"/>
    </location>
</feature>
<dbReference type="Proteomes" id="UP000425960">
    <property type="component" value="Chromosome"/>
</dbReference>
<keyword evidence="1" id="KW-1133">Transmembrane helix</keyword>
<dbReference type="EMBL" id="AP021876">
    <property type="protein sequence ID" value="BBO82406.1"/>
    <property type="molecule type" value="Genomic_DNA"/>
</dbReference>
<protein>
    <recommendedName>
        <fullName evidence="5">Nickel transport protein</fullName>
    </recommendedName>
</protein>
<keyword evidence="2" id="KW-0732">Signal</keyword>
<keyword evidence="1" id="KW-0472">Membrane</keyword>
<dbReference type="SUPFAM" id="SSF49478">
    <property type="entry name" value="Cna protein B-type domain"/>
    <property type="match status" value="1"/>
</dbReference>
<reference evidence="3 4" key="1">
    <citation type="submission" date="2019-11" db="EMBL/GenBank/DDBJ databases">
        <title>Comparative genomics of hydrocarbon-degrading Desulfosarcina strains.</title>
        <authorList>
            <person name="Watanabe M."/>
            <person name="Kojima H."/>
            <person name="Fukui M."/>
        </authorList>
    </citation>
    <scope>NUCLEOTIDE SEQUENCE [LARGE SCALE GENOMIC DNA]</scope>
    <source>
        <strain evidence="3 4">28bB2T</strain>
    </source>
</reference>
<accession>A0A5K7ZMH0</accession>
<dbReference type="RefSeq" id="WP_155322878.1">
    <property type="nucleotide sequence ID" value="NZ_AP021876.1"/>
</dbReference>
<evidence type="ECO:0008006" key="5">
    <source>
        <dbReference type="Google" id="ProtNLM"/>
    </source>
</evidence>
<proteinExistence type="predicted"/>
<sequence length="155" mass="16929">MKNVFLSICWFAISLTLSPLAWGHGTIGYTQPADGVRVNAGYDDGEPMSYAAVEITAPESDVVFQKGRTDRNGVFMFVPDQPGKWCIVVSDGMGHRLALEHQVESLNPEQKETAPVQPGKPAPVSRREGIVAGIGIIFGLFGLLYGWKIKRRNGK</sequence>
<organism evidence="3 4">
    <name type="scientific">Desulfosarcina ovata subsp. sediminis</name>
    <dbReference type="NCBI Taxonomy" id="885957"/>
    <lineage>
        <taxon>Bacteria</taxon>
        <taxon>Pseudomonadati</taxon>
        <taxon>Thermodesulfobacteriota</taxon>
        <taxon>Desulfobacteria</taxon>
        <taxon>Desulfobacterales</taxon>
        <taxon>Desulfosarcinaceae</taxon>
        <taxon>Desulfosarcina</taxon>
    </lineage>
</organism>
<feature type="transmembrane region" description="Helical" evidence="1">
    <location>
        <begin position="129"/>
        <end position="147"/>
    </location>
</feature>
<feature type="chain" id="PRO_5024384010" description="Nickel transport protein" evidence="2">
    <location>
        <begin position="22"/>
        <end position="155"/>
    </location>
</feature>
<dbReference type="AlphaFoldDB" id="A0A5K7ZMH0"/>
<evidence type="ECO:0000313" key="4">
    <source>
        <dbReference type="Proteomes" id="UP000425960"/>
    </source>
</evidence>
<name>A0A5K7ZMH0_9BACT</name>
<evidence type="ECO:0000313" key="3">
    <source>
        <dbReference type="EMBL" id="BBO82406.1"/>
    </source>
</evidence>
<evidence type="ECO:0000256" key="1">
    <source>
        <dbReference type="SAM" id="Phobius"/>
    </source>
</evidence>
<evidence type="ECO:0000256" key="2">
    <source>
        <dbReference type="SAM" id="SignalP"/>
    </source>
</evidence>
<dbReference type="KEGG" id="dov:DSCO28_29720"/>
<gene>
    <name evidence="3" type="ORF">DSCO28_29720</name>
</gene>
<keyword evidence="1" id="KW-0812">Transmembrane</keyword>